<dbReference type="OrthoDB" id="6753945at2"/>
<dbReference type="RefSeq" id="WP_091359506.1">
    <property type="nucleotide sequence ID" value="NZ_AP025284.1"/>
</dbReference>
<keyword evidence="6" id="KW-1185">Reference proteome</keyword>
<dbReference type="EMBL" id="FOGB01000008">
    <property type="protein sequence ID" value="SEQ80933.1"/>
    <property type="molecule type" value="Genomic_DNA"/>
</dbReference>
<evidence type="ECO:0000313" key="6">
    <source>
        <dbReference type="Proteomes" id="UP000198749"/>
    </source>
</evidence>
<feature type="domain" description="Leucine-binding protein" evidence="4">
    <location>
        <begin position="46"/>
        <end position="397"/>
    </location>
</feature>
<dbReference type="SUPFAM" id="SSF53822">
    <property type="entry name" value="Periplasmic binding protein-like I"/>
    <property type="match status" value="1"/>
</dbReference>
<dbReference type="Proteomes" id="UP000198749">
    <property type="component" value="Unassembled WGS sequence"/>
</dbReference>
<dbReference type="InterPro" id="IPR028082">
    <property type="entry name" value="Peripla_BP_I"/>
</dbReference>
<dbReference type="Pfam" id="PF13458">
    <property type="entry name" value="Peripla_BP_6"/>
    <property type="match status" value="1"/>
</dbReference>
<name>A0A1H9J284_9GAMM</name>
<reference evidence="6" key="1">
    <citation type="submission" date="2016-10" db="EMBL/GenBank/DDBJ databases">
        <authorList>
            <person name="Varghese N."/>
            <person name="Submissions S."/>
        </authorList>
    </citation>
    <scope>NUCLEOTIDE SEQUENCE [LARGE SCALE GENOMIC DNA]</scope>
    <source>
        <strain evidence="6">DSM 18887</strain>
    </source>
</reference>
<sequence length="430" mass="46359">MKHHNKEKLQNLPKVGRRYFLKSAAALAVAASMLSSLEAMASSDVIKIGYVSPQSGPFSPFAEADDYIIDQVRGLLADGLTISGKHYDVEILVRDDQSSPDRASNQAADLINGEEVDLMLSQVAIGPNVPQQCELNGVPSISTMGPWEAWMFPMGGKPDVGFQSAFHFFWGVADIAEVYTGLWNAIPTNKKVGMVWSNDVPGMALGNAEHGMPPVFKAAGFELHEVGNFPVGADDFTAHIQAFKEDGVEVVTGLFNPPEWATFVAQSAQMGFKPKVMTPAKALLFPSGVAALGQSADRMSTEIWWSPAYPFNSSLTGQSAAELVADYQAKTGRTWTQPIGVVHALFEAGVQALKLSGNPKDPEAVANAIRNMQLDTVIGKLDFGHGPAKNVSSMRVVGGQWRIEDGKPEIFITDNKTAPEIAIERPFEAL</sequence>
<feature type="chain" id="PRO_5011537270" evidence="3">
    <location>
        <begin position="42"/>
        <end position="430"/>
    </location>
</feature>
<gene>
    <name evidence="5" type="ORF">SAMN03080615_02835</name>
</gene>
<keyword evidence="2 3" id="KW-0732">Signal</keyword>
<proteinExistence type="inferred from homology"/>
<organism evidence="5 6">
    <name type="scientific">Amphritea atlantica</name>
    <dbReference type="NCBI Taxonomy" id="355243"/>
    <lineage>
        <taxon>Bacteria</taxon>
        <taxon>Pseudomonadati</taxon>
        <taxon>Pseudomonadota</taxon>
        <taxon>Gammaproteobacteria</taxon>
        <taxon>Oceanospirillales</taxon>
        <taxon>Oceanospirillaceae</taxon>
        <taxon>Amphritea</taxon>
    </lineage>
</organism>
<dbReference type="PANTHER" id="PTHR30483:SF6">
    <property type="entry name" value="PERIPLASMIC BINDING PROTEIN OF ABC TRANSPORTER FOR NATURAL AMINO ACIDS"/>
    <property type="match status" value="1"/>
</dbReference>
<dbReference type="InterPro" id="IPR006311">
    <property type="entry name" value="TAT_signal"/>
</dbReference>
<feature type="signal peptide" evidence="3">
    <location>
        <begin position="1"/>
        <end position="41"/>
    </location>
</feature>
<evidence type="ECO:0000256" key="3">
    <source>
        <dbReference type="SAM" id="SignalP"/>
    </source>
</evidence>
<dbReference type="InterPro" id="IPR028081">
    <property type="entry name" value="Leu-bd"/>
</dbReference>
<dbReference type="InterPro" id="IPR051010">
    <property type="entry name" value="BCAA_transport"/>
</dbReference>
<evidence type="ECO:0000256" key="2">
    <source>
        <dbReference type="ARBA" id="ARBA00022729"/>
    </source>
</evidence>
<evidence type="ECO:0000313" key="5">
    <source>
        <dbReference type="EMBL" id="SEQ80933.1"/>
    </source>
</evidence>
<dbReference type="STRING" id="355243.SAMN03080615_02835"/>
<dbReference type="Gene3D" id="3.40.50.2300">
    <property type="match status" value="2"/>
</dbReference>
<evidence type="ECO:0000256" key="1">
    <source>
        <dbReference type="ARBA" id="ARBA00010062"/>
    </source>
</evidence>
<dbReference type="PROSITE" id="PS51318">
    <property type="entry name" value="TAT"/>
    <property type="match status" value="1"/>
</dbReference>
<evidence type="ECO:0000259" key="4">
    <source>
        <dbReference type="Pfam" id="PF13458"/>
    </source>
</evidence>
<dbReference type="CDD" id="cd06337">
    <property type="entry name" value="PBP1_ABC_ligand_binding-like"/>
    <property type="match status" value="1"/>
</dbReference>
<dbReference type="PANTHER" id="PTHR30483">
    <property type="entry name" value="LEUCINE-SPECIFIC-BINDING PROTEIN"/>
    <property type="match status" value="1"/>
</dbReference>
<accession>A0A1H9J284</accession>
<comment type="similarity">
    <text evidence="1">Belongs to the leucine-binding protein family.</text>
</comment>
<protein>
    <submittedName>
        <fullName evidence="5">Amino acid/amide ABC transporter substrate-binding protein, HAAT family</fullName>
    </submittedName>
</protein>
<dbReference type="AlphaFoldDB" id="A0A1H9J284"/>